<proteinExistence type="predicted"/>
<dbReference type="InterPro" id="IPR048011">
    <property type="entry name" value="NTP-PPase_MazG-like_C"/>
</dbReference>
<dbReference type="InterPro" id="IPR004518">
    <property type="entry name" value="MazG-like_dom"/>
</dbReference>
<dbReference type="AlphaFoldDB" id="A0A172RWX3"/>
<dbReference type="GO" id="GO:0046076">
    <property type="term" value="P:dTTP catabolic process"/>
    <property type="evidence" value="ECO:0007669"/>
    <property type="project" value="TreeGrafter"/>
</dbReference>
<reference evidence="4" key="1">
    <citation type="submission" date="2016-10" db="EMBL/GenBank/DDBJ databases">
        <authorList>
            <person name="Varghese N."/>
        </authorList>
    </citation>
    <scope>NUCLEOTIDE SEQUENCE [LARGE SCALE GENOMIC DNA]</scope>
    <source>
        <strain evidence="4">DSM 21843</strain>
    </source>
</reference>
<dbReference type="Proteomes" id="UP000182975">
    <property type="component" value="Unassembled WGS sequence"/>
</dbReference>
<dbReference type="SUPFAM" id="SSF101386">
    <property type="entry name" value="all-alpha NTP pyrophosphatases"/>
    <property type="match status" value="2"/>
</dbReference>
<dbReference type="KEGG" id="ddt:AAY81_02625"/>
<evidence type="ECO:0000313" key="4">
    <source>
        <dbReference type="Proteomes" id="UP000182975"/>
    </source>
</evidence>
<dbReference type="PANTHER" id="PTHR30522:SF0">
    <property type="entry name" value="NUCLEOSIDE TRIPHOSPHATE PYROPHOSPHOHYDROLASE"/>
    <property type="match status" value="1"/>
</dbReference>
<evidence type="ECO:0000313" key="3">
    <source>
        <dbReference type="EMBL" id="SEO64882.1"/>
    </source>
</evidence>
<dbReference type="GO" id="GO:0046061">
    <property type="term" value="P:dATP catabolic process"/>
    <property type="evidence" value="ECO:0007669"/>
    <property type="project" value="TreeGrafter"/>
</dbReference>
<dbReference type="CDD" id="cd11529">
    <property type="entry name" value="NTP-PPase_MazG_Cterm"/>
    <property type="match status" value="1"/>
</dbReference>
<evidence type="ECO:0000256" key="1">
    <source>
        <dbReference type="SAM" id="MobiDB-lite"/>
    </source>
</evidence>
<gene>
    <name evidence="3" type="ORF">SAMN02910314_00791</name>
</gene>
<dbReference type="STRING" id="79604.AAY81_02625"/>
<name>A0A172RWX3_9ACTN</name>
<dbReference type="Gene3D" id="1.10.287.1080">
    <property type="entry name" value="MazG-like"/>
    <property type="match status" value="2"/>
</dbReference>
<dbReference type="RefSeq" id="WP_066661044.1">
    <property type="nucleotide sequence ID" value="NZ_CP011402.1"/>
</dbReference>
<dbReference type="NCBIfam" id="NF007113">
    <property type="entry name" value="PRK09562.1"/>
    <property type="match status" value="1"/>
</dbReference>
<keyword evidence="3" id="KW-0489">Methyltransferase</keyword>
<keyword evidence="4" id="KW-1185">Reference proteome</keyword>
<dbReference type="GO" id="GO:0032259">
    <property type="term" value="P:methylation"/>
    <property type="evidence" value="ECO:0007669"/>
    <property type="project" value="UniProtKB-KW"/>
</dbReference>
<dbReference type="FunFam" id="1.10.287.1080:FF:000001">
    <property type="entry name" value="Nucleoside triphosphate pyrophosphohydrolase"/>
    <property type="match status" value="1"/>
</dbReference>
<dbReference type="EMBL" id="FOEC01000003">
    <property type="protein sequence ID" value="SEO64882.1"/>
    <property type="molecule type" value="Genomic_DNA"/>
</dbReference>
<organism evidence="3 4">
    <name type="scientific">Denitrobacterium detoxificans</name>
    <dbReference type="NCBI Taxonomy" id="79604"/>
    <lineage>
        <taxon>Bacteria</taxon>
        <taxon>Bacillati</taxon>
        <taxon>Actinomycetota</taxon>
        <taxon>Coriobacteriia</taxon>
        <taxon>Eggerthellales</taxon>
        <taxon>Eggerthellaceae</taxon>
        <taxon>Denitrobacterium</taxon>
    </lineage>
</organism>
<evidence type="ECO:0000259" key="2">
    <source>
        <dbReference type="Pfam" id="PF03819"/>
    </source>
</evidence>
<dbReference type="GO" id="GO:0047429">
    <property type="term" value="F:nucleoside triphosphate diphosphatase activity"/>
    <property type="evidence" value="ECO:0007669"/>
    <property type="project" value="InterPro"/>
</dbReference>
<protein>
    <submittedName>
        <fullName evidence="3">Tetrapyrrole methylase family protein / MazG family protein</fullName>
    </submittedName>
</protein>
<dbReference type="GO" id="GO:0006203">
    <property type="term" value="P:dGTP catabolic process"/>
    <property type="evidence" value="ECO:0007669"/>
    <property type="project" value="TreeGrafter"/>
</dbReference>
<dbReference type="PATRIC" id="fig|79604.3.peg.536"/>
<dbReference type="InterPro" id="IPR011551">
    <property type="entry name" value="NTP_PyrPHydrolase_MazG"/>
</dbReference>
<dbReference type="OrthoDB" id="9808939at2"/>
<dbReference type="NCBIfam" id="TIGR00444">
    <property type="entry name" value="mazG"/>
    <property type="match status" value="1"/>
</dbReference>
<dbReference type="PANTHER" id="PTHR30522">
    <property type="entry name" value="NUCLEOSIDE TRIPHOSPHATE PYROPHOSPHOHYDROLASE"/>
    <property type="match status" value="1"/>
</dbReference>
<sequence length="309" mass="34260">MSEEATRTPQPVPNPATAANHPEFNAFVETIATLRNPNGGCPWDLKQTHQSTAKNMIEEAYEAVSAIDEGDADHMREELGDVLLEVVLQAQIAADAGEFTIDDVAHDVNEKIVRRHPHVFGAQAAMEAAGLSEEEVASAQTADEVVDLWDVIKGHERKLKDAARAEKLRAAGLDPNAPRGLLEDASREQPALMRAQEVSRKTVSVGFEWESTEDVWAKVEEEIAEFKAAEPRSAEAELEFGDILFALVNVARREHLDAETCLRRTCDKFQRRWEHMEATAHASGKRIDDYDTQALNDLWNAAKKAESAQ</sequence>
<feature type="domain" description="NTP pyrophosphohydrolase MazG-like" evidence="2">
    <location>
        <begin position="217"/>
        <end position="275"/>
    </location>
</feature>
<dbReference type="GO" id="GO:0046052">
    <property type="term" value="P:UTP catabolic process"/>
    <property type="evidence" value="ECO:0007669"/>
    <property type="project" value="TreeGrafter"/>
</dbReference>
<dbReference type="Pfam" id="PF03819">
    <property type="entry name" value="MazG"/>
    <property type="match status" value="2"/>
</dbReference>
<feature type="domain" description="NTP pyrophosphohydrolase MazG-like" evidence="2">
    <location>
        <begin position="47"/>
        <end position="120"/>
    </location>
</feature>
<dbReference type="InterPro" id="IPR048015">
    <property type="entry name" value="NTP-PPase_MazG-like_N"/>
</dbReference>
<keyword evidence="3" id="KW-0808">Transferase</keyword>
<dbReference type="GO" id="GO:0008168">
    <property type="term" value="F:methyltransferase activity"/>
    <property type="evidence" value="ECO:0007669"/>
    <property type="project" value="UniProtKB-KW"/>
</dbReference>
<dbReference type="CDD" id="cd11528">
    <property type="entry name" value="NTP-PPase_MazG_Nterm"/>
    <property type="match status" value="1"/>
</dbReference>
<dbReference type="GO" id="GO:0006950">
    <property type="term" value="P:response to stress"/>
    <property type="evidence" value="ECO:0007669"/>
    <property type="project" value="UniProtKB-ARBA"/>
</dbReference>
<dbReference type="GO" id="GO:0046047">
    <property type="term" value="P:TTP catabolic process"/>
    <property type="evidence" value="ECO:0007669"/>
    <property type="project" value="TreeGrafter"/>
</dbReference>
<dbReference type="GO" id="GO:0046081">
    <property type="term" value="P:dUTP catabolic process"/>
    <property type="evidence" value="ECO:0007669"/>
    <property type="project" value="TreeGrafter"/>
</dbReference>
<accession>A0A172RWX3</accession>
<feature type="region of interest" description="Disordered" evidence="1">
    <location>
        <begin position="1"/>
        <end position="20"/>
    </location>
</feature>